<dbReference type="EMBL" id="CP002994">
    <property type="protein sequence ID" value="AEM87380.1"/>
    <property type="molecule type" value="Genomic_DNA"/>
</dbReference>
<proteinExistence type="predicted"/>
<keyword evidence="2" id="KW-1185">Reference proteome</keyword>
<dbReference type="RefSeq" id="WP_014060846.1">
    <property type="nucleotide sequence ID" value="NC_015957.1"/>
</dbReference>
<dbReference type="eggNOG" id="ENOG5032JAY">
    <property type="taxonomic scope" value="Bacteria"/>
</dbReference>
<accession>G2P7R8</accession>
<dbReference type="KEGG" id="svl:Strvi_8057"/>
<gene>
    <name evidence="1" type="ORF">Strvi_8057</name>
</gene>
<organism evidence="1 2">
    <name type="scientific">Streptomyces violaceusniger (strain Tu 4113)</name>
    <dbReference type="NCBI Taxonomy" id="653045"/>
    <lineage>
        <taxon>Bacteria</taxon>
        <taxon>Bacillati</taxon>
        <taxon>Actinomycetota</taxon>
        <taxon>Actinomycetes</taxon>
        <taxon>Kitasatosporales</taxon>
        <taxon>Streptomycetaceae</taxon>
        <taxon>Streptomyces</taxon>
        <taxon>Streptomyces violaceusniger group</taxon>
    </lineage>
</organism>
<dbReference type="Proteomes" id="UP000008703">
    <property type="component" value="Chromosome"/>
</dbReference>
<dbReference type="HOGENOM" id="CLU_2686421_0_0_11"/>
<name>G2P7R8_STRV4</name>
<sequence length="74" mass="7972">MTTCPQPSLLPGVELPDADTLTGPQLQGWHCALCERRLFADQLLGTVGWTCGGTTEVVELWVCRPLCEKAADTA</sequence>
<reference evidence="1" key="1">
    <citation type="submission" date="2011-08" db="EMBL/GenBank/DDBJ databases">
        <title>Complete sequence of chromosome of Streptomyces violaceusniger Tu 4113.</title>
        <authorList>
            <consortium name="US DOE Joint Genome Institute"/>
            <person name="Lucas S."/>
            <person name="Han J."/>
            <person name="Lapidus A."/>
            <person name="Cheng J.-F."/>
            <person name="Goodwin L."/>
            <person name="Pitluck S."/>
            <person name="Peters L."/>
            <person name="Ivanova N."/>
            <person name="Daligault H."/>
            <person name="Detter J.C."/>
            <person name="Han C."/>
            <person name="Tapia R."/>
            <person name="Land M."/>
            <person name="Hauser L."/>
            <person name="Kyrpides N."/>
            <person name="Ivanova N."/>
            <person name="Pagani I."/>
            <person name="Hagen A."/>
            <person name="Katz L."/>
            <person name="Fiedler H.-P."/>
            <person name="Keasling J."/>
            <person name="Fortman J."/>
            <person name="Woyke T."/>
        </authorList>
    </citation>
    <scope>NUCLEOTIDE SEQUENCE [LARGE SCALE GENOMIC DNA]</scope>
    <source>
        <strain evidence="1">Tu 4113</strain>
    </source>
</reference>
<dbReference type="AlphaFoldDB" id="G2P7R8"/>
<protein>
    <submittedName>
        <fullName evidence="1">Uncharacterized protein</fullName>
    </submittedName>
</protein>
<evidence type="ECO:0000313" key="2">
    <source>
        <dbReference type="Proteomes" id="UP000008703"/>
    </source>
</evidence>
<evidence type="ECO:0000313" key="1">
    <source>
        <dbReference type="EMBL" id="AEM87380.1"/>
    </source>
</evidence>